<evidence type="ECO:0000313" key="1">
    <source>
        <dbReference type="EMBL" id="MVQ28680.1"/>
    </source>
</evidence>
<organism evidence="1 2">
    <name type="scientific">Ramlibacter pinisoli</name>
    <dbReference type="NCBI Taxonomy" id="2682844"/>
    <lineage>
        <taxon>Bacteria</taxon>
        <taxon>Pseudomonadati</taxon>
        <taxon>Pseudomonadota</taxon>
        <taxon>Betaproteobacteria</taxon>
        <taxon>Burkholderiales</taxon>
        <taxon>Comamonadaceae</taxon>
        <taxon>Ramlibacter</taxon>
    </lineage>
</organism>
<evidence type="ECO:0000313" key="2">
    <source>
        <dbReference type="Proteomes" id="UP000469385"/>
    </source>
</evidence>
<keyword evidence="2" id="KW-1185">Reference proteome</keyword>
<name>A0A6N8IQY9_9BURK</name>
<keyword evidence="1" id="KW-0675">Receptor</keyword>
<dbReference type="Proteomes" id="UP000469385">
    <property type="component" value="Unassembled WGS sequence"/>
</dbReference>
<dbReference type="PANTHER" id="PTHR21174:SF0">
    <property type="entry name" value="HD PHOSPHOHYDROLASE FAMILY PROTEIN-RELATED"/>
    <property type="match status" value="1"/>
</dbReference>
<dbReference type="RefSeq" id="WP_198349216.1">
    <property type="nucleotide sequence ID" value="NZ_WSEL01000003.1"/>
</dbReference>
<sequence>MNLNSWRRLWGELGAGTANGGLLNQLLAAYSEPHRRYHTLQHLREGLANFEAAAMLARRPAEVELALWFHDAVYDPRRTDNEERSAQWAHDSVLAAGCPAEAADRIADLVRATAHHTRRGDDPDTQLLLDIDLAILGAAPARFDAYEQEVRAEYGHLDVAAFNAGRLALVQAFLAQPRLYATAAFHDALEARARANLQRSLERLRAAG</sequence>
<reference evidence="1 2" key="1">
    <citation type="submission" date="2019-12" db="EMBL/GenBank/DDBJ databases">
        <authorList>
            <person name="Huq M.A."/>
        </authorList>
    </citation>
    <scope>NUCLEOTIDE SEQUENCE [LARGE SCALE GENOMIC DNA]</scope>
    <source>
        <strain evidence="1 2">MAH-25</strain>
    </source>
</reference>
<dbReference type="AlphaFoldDB" id="A0A6N8IQY9"/>
<dbReference type="PANTHER" id="PTHR21174">
    <property type="match status" value="1"/>
</dbReference>
<dbReference type="InterPro" id="IPR009218">
    <property type="entry name" value="HD_phosphohydro"/>
</dbReference>
<protein>
    <submittedName>
        <fullName evidence="1">N-methyl-D-aspartate receptor NMDAR2C subunit</fullName>
    </submittedName>
</protein>
<dbReference type="EMBL" id="WSEL01000003">
    <property type="protein sequence ID" value="MVQ28680.1"/>
    <property type="molecule type" value="Genomic_DNA"/>
</dbReference>
<gene>
    <name evidence="1" type="ORF">GON04_04445</name>
</gene>
<dbReference type="PIRSF" id="PIRSF035170">
    <property type="entry name" value="HD_phosphohydro"/>
    <property type="match status" value="1"/>
</dbReference>
<accession>A0A6N8IQY9</accession>
<comment type="caution">
    <text evidence="1">The sequence shown here is derived from an EMBL/GenBank/DDBJ whole genome shotgun (WGS) entry which is preliminary data.</text>
</comment>
<dbReference type="SUPFAM" id="SSF109604">
    <property type="entry name" value="HD-domain/PDEase-like"/>
    <property type="match status" value="1"/>
</dbReference>
<dbReference type="Gene3D" id="1.10.3210.10">
    <property type="entry name" value="Hypothetical protein af1432"/>
    <property type="match status" value="1"/>
</dbReference>
<proteinExistence type="predicted"/>